<name>A0ABY6GH00_9PROT</name>
<evidence type="ECO:0000313" key="2">
    <source>
        <dbReference type="EMBL" id="UYH50794.1"/>
    </source>
</evidence>
<proteinExistence type="predicted"/>
<dbReference type="RefSeq" id="WP_319806384.1">
    <property type="nucleotide sequence ID" value="NZ_CP107052.1"/>
</dbReference>
<reference evidence="2" key="1">
    <citation type="submission" date="2022-10" db="EMBL/GenBank/DDBJ databases">
        <title>Candidatus Kirkpatrella diaphorinas gen. nov., sp. nov., an uncultured endosymbiont identified in a population of Diaphorina citri from Hawaii.</title>
        <authorList>
            <person name="Henry E.M."/>
            <person name="Carlson C.R."/>
            <person name="Kuo Y.-W."/>
        </authorList>
    </citation>
    <scope>NUCLEOTIDE SEQUENCE</scope>
    <source>
        <strain evidence="2">CADCRV1</strain>
    </source>
</reference>
<accession>A0ABY6GH00</accession>
<gene>
    <name evidence="2" type="ORF">N5W20_06690</name>
</gene>
<protein>
    <submittedName>
        <fullName evidence="2">PqiC family protein</fullName>
    </submittedName>
</protein>
<dbReference type="EMBL" id="CP107052">
    <property type="protein sequence ID" value="UYH50794.1"/>
    <property type="molecule type" value="Genomic_DNA"/>
</dbReference>
<keyword evidence="3" id="KW-1185">Reference proteome</keyword>
<dbReference type="PROSITE" id="PS51257">
    <property type="entry name" value="PROKAR_LIPOPROTEIN"/>
    <property type="match status" value="1"/>
</dbReference>
<dbReference type="Proteomes" id="UP001163831">
    <property type="component" value="Chromosome"/>
</dbReference>
<dbReference type="Pfam" id="PF03886">
    <property type="entry name" value="ABC_trans_aux"/>
    <property type="match status" value="1"/>
</dbReference>
<organism evidence="2 3">
    <name type="scientific">Candidatus Kirkpatrickella diaphorinae</name>
    <dbReference type="NCBI Taxonomy" id="2984322"/>
    <lineage>
        <taxon>Bacteria</taxon>
        <taxon>Pseudomonadati</taxon>
        <taxon>Pseudomonadota</taxon>
        <taxon>Alphaproteobacteria</taxon>
        <taxon>Acetobacterales</taxon>
        <taxon>Acetobacteraceae</taxon>
        <taxon>Candidatus Kirkpatrickella</taxon>
    </lineage>
</organism>
<sequence length="218" mass="23511">MSRPNSSSLFRRRTRQYLMGVAGITALLAASGCGRDPTLYTIVAVPGPVTSVPASRMSGVWPKVVEVRTPVVSTMLDRDEIVRQSRDYKLRLAKGDAWAQPLGETIGQALTLDIAQRLPGITVFAQNDAVDTHPQAYVELTVTAFNQNQQSEAVIQGSLAVHPAEEGPGPVQTTPFYETMKLPSNGSAQLVYALSQLLSHIADKAVAQIRTCPVPKTD</sequence>
<feature type="domain" description="ABC-type transport auxiliary lipoprotein component" evidence="1">
    <location>
        <begin position="52"/>
        <end position="204"/>
    </location>
</feature>
<dbReference type="Gene3D" id="3.40.50.10610">
    <property type="entry name" value="ABC-type transport auxiliary lipoprotein component"/>
    <property type="match status" value="1"/>
</dbReference>
<evidence type="ECO:0000313" key="3">
    <source>
        <dbReference type="Proteomes" id="UP001163831"/>
    </source>
</evidence>
<evidence type="ECO:0000259" key="1">
    <source>
        <dbReference type="Pfam" id="PF03886"/>
    </source>
</evidence>
<dbReference type="InterPro" id="IPR005586">
    <property type="entry name" value="ABC_trans_aux"/>
</dbReference>
<dbReference type="SUPFAM" id="SSF159594">
    <property type="entry name" value="XCC0632-like"/>
    <property type="match status" value="1"/>
</dbReference>